<evidence type="ECO:0000313" key="3">
    <source>
        <dbReference type="Proteomes" id="UP001189429"/>
    </source>
</evidence>
<keyword evidence="3" id="KW-1185">Reference proteome</keyword>
<sequence>MQRREAGLRARTEGARHIKKTHWRASVRQPRRREAAGLPPEDGGCWRRRRQERVRPRRSGQEQSCHNAKCVWLSGNISNLESLMISLPRREEATPPRGCRAPLLARNLGEGTPQLGFIGGQPSGGR</sequence>
<feature type="region of interest" description="Disordered" evidence="1">
    <location>
        <begin position="1"/>
        <end position="65"/>
    </location>
</feature>
<proteinExistence type="predicted"/>
<name>A0ABN9TUJ3_9DINO</name>
<evidence type="ECO:0000313" key="2">
    <source>
        <dbReference type="EMBL" id="CAK0849521.1"/>
    </source>
</evidence>
<dbReference type="Proteomes" id="UP001189429">
    <property type="component" value="Unassembled WGS sequence"/>
</dbReference>
<feature type="compositionally biased region" description="Basic and acidic residues" evidence="1">
    <location>
        <begin position="1"/>
        <end position="16"/>
    </location>
</feature>
<feature type="compositionally biased region" description="Basic residues" evidence="1">
    <location>
        <begin position="46"/>
        <end position="58"/>
    </location>
</feature>
<dbReference type="EMBL" id="CAUYUJ010015068">
    <property type="protein sequence ID" value="CAK0849521.1"/>
    <property type="molecule type" value="Genomic_DNA"/>
</dbReference>
<evidence type="ECO:0000256" key="1">
    <source>
        <dbReference type="SAM" id="MobiDB-lite"/>
    </source>
</evidence>
<accession>A0ABN9TUJ3</accession>
<reference evidence="2" key="1">
    <citation type="submission" date="2023-10" db="EMBL/GenBank/DDBJ databases">
        <authorList>
            <person name="Chen Y."/>
            <person name="Shah S."/>
            <person name="Dougan E. K."/>
            <person name="Thang M."/>
            <person name="Chan C."/>
        </authorList>
    </citation>
    <scope>NUCLEOTIDE SEQUENCE [LARGE SCALE GENOMIC DNA]</scope>
</reference>
<organism evidence="2 3">
    <name type="scientific">Prorocentrum cordatum</name>
    <dbReference type="NCBI Taxonomy" id="2364126"/>
    <lineage>
        <taxon>Eukaryota</taxon>
        <taxon>Sar</taxon>
        <taxon>Alveolata</taxon>
        <taxon>Dinophyceae</taxon>
        <taxon>Prorocentrales</taxon>
        <taxon>Prorocentraceae</taxon>
        <taxon>Prorocentrum</taxon>
    </lineage>
</organism>
<gene>
    <name evidence="2" type="ORF">PCOR1329_LOCUS42197</name>
</gene>
<feature type="compositionally biased region" description="Basic residues" evidence="1">
    <location>
        <begin position="17"/>
        <end position="31"/>
    </location>
</feature>
<protein>
    <submittedName>
        <fullName evidence="2">Uncharacterized protein</fullName>
    </submittedName>
</protein>
<comment type="caution">
    <text evidence="2">The sequence shown here is derived from an EMBL/GenBank/DDBJ whole genome shotgun (WGS) entry which is preliminary data.</text>
</comment>